<reference evidence="1 2" key="1">
    <citation type="submission" date="2016-11" db="EMBL/GenBank/DDBJ databases">
        <authorList>
            <person name="Jaros S."/>
            <person name="Januszkiewicz K."/>
            <person name="Wedrychowicz H."/>
        </authorList>
    </citation>
    <scope>NUCLEOTIDE SEQUENCE [LARGE SCALE GENOMIC DNA]</scope>
    <source>
        <strain evidence="1 2">DSM 18231</strain>
    </source>
</reference>
<accession>A0A1M5RPV6</accession>
<sequence length="106" mass="12268">MASILRLPDQPEACELCLRQAPLTRHHLIPKALHGKTGIRKRFPREECITATLWVCRPCHNQIHRLFSEKKLALSFHSRDALLADPRLRTFVDWLSTKPAGFVPRH</sequence>
<dbReference type="EMBL" id="FQXA01000005">
    <property type="protein sequence ID" value="SHH27863.1"/>
    <property type="molecule type" value="Genomic_DNA"/>
</dbReference>
<dbReference type="PANTHER" id="PTHR37827">
    <property type="entry name" value="TUDOR DOMAIN-CONTAINING PROTEIN"/>
    <property type="match status" value="1"/>
</dbReference>
<evidence type="ECO:0008006" key="3">
    <source>
        <dbReference type="Google" id="ProtNLM"/>
    </source>
</evidence>
<dbReference type="AlphaFoldDB" id="A0A1M5RPV6"/>
<dbReference type="Proteomes" id="UP000184000">
    <property type="component" value="Unassembled WGS sequence"/>
</dbReference>
<name>A0A1M5RPV6_9GAMM</name>
<organism evidence="1 2">
    <name type="scientific">Stutzerimonas xanthomarina DSM 18231</name>
    <dbReference type="NCBI Taxonomy" id="1403346"/>
    <lineage>
        <taxon>Bacteria</taxon>
        <taxon>Pseudomonadati</taxon>
        <taxon>Pseudomonadota</taxon>
        <taxon>Gammaproteobacteria</taxon>
        <taxon>Pseudomonadales</taxon>
        <taxon>Pseudomonadaceae</taxon>
        <taxon>Stutzerimonas</taxon>
    </lineage>
</organism>
<dbReference type="RefSeq" id="WP_073301746.1">
    <property type="nucleotide sequence ID" value="NZ_FQXA01000005.1"/>
</dbReference>
<evidence type="ECO:0000313" key="2">
    <source>
        <dbReference type="Proteomes" id="UP000184000"/>
    </source>
</evidence>
<protein>
    <recommendedName>
        <fullName evidence="3">HNH endonuclease</fullName>
    </recommendedName>
</protein>
<dbReference type="GeneID" id="98638699"/>
<proteinExistence type="predicted"/>
<gene>
    <name evidence="1" type="ORF">SAMN02744645_3155</name>
</gene>
<dbReference type="PANTHER" id="PTHR37827:SF1">
    <property type="entry name" value="HNH DOMAIN-CONTAINING PROTEIN"/>
    <property type="match status" value="1"/>
</dbReference>
<evidence type="ECO:0000313" key="1">
    <source>
        <dbReference type="EMBL" id="SHH27863.1"/>
    </source>
</evidence>